<comment type="similarity">
    <text evidence="3 9">Belongs to the TenA family.</text>
</comment>
<reference evidence="11 12" key="1">
    <citation type="journal article" date="2005" name="Int. J. Syst. Evol. Microbiol.">
        <title>Bacillus cibi sp. nov., isolated from jeotgal, a traditional Korean fermented seafood.</title>
        <authorList>
            <person name="Yoon J.H."/>
            <person name="Lee C.H."/>
            <person name="Oh T.K."/>
        </authorList>
    </citation>
    <scope>NUCLEOTIDE SEQUENCE [LARGE SCALE GENOMIC DNA]</scope>
    <source>
        <strain evidence="11 12">DSM 16189</strain>
    </source>
</reference>
<evidence type="ECO:0000256" key="8">
    <source>
        <dbReference type="ARBA" id="ARBA00048337"/>
    </source>
</evidence>
<gene>
    <name evidence="11" type="ORF">GS18_0200400</name>
</gene>
<name>A0A084H1M9_METID</name>
<dbReference type="GO" id="GO:0009228">
    <property type="term" value="P:thiamine biosynthetic process"/>
    <property type="evidence" value="ECO:0007669"/>
    <property type="project" value="UniProtKB-KW"/>
</dbReference>
<proteinExistence type="inferred from homology"/>
<accession>A0A084H1M9</accession>
<keyword evidence="9" id="KW-0378">Hydrolase</keyword>
<evidence type="ECO:0000313" key="12">
    <source>
        <dbReference type="Proteomes" id="UP000028549"/>
    </source>
</evidence>
<dbReference type="EC" id="3.5.99.2" evidence="5 9"/>
<dbReference type="InterPro" id="IPR004305">
    <property type="entry name" value="Thiaminase-2/PQQC"/>
</dbReference>
<dbReference type="Pfam" id="PF03070">
    <property type="entry name" value="TENA_THI-4"/>
    <property type="match status" value="1"/>
</dbReference>
<evidence type="ECO:0000256" key="7">
    <source>
        <dbReference type="ARBA" id="ARBA00022977"/>
    </source>
</evidence>
<keyword evidence="12" id="KW-1185">Reference proteome</keyword>
<dbReference type="UniPathway" id="UPA00060"/>
<dbReference type="InterPro" id="IPR016084">
    <property type="entry name" value="Haem_Oase-like_multi-hlx"/>
</dbReference>
<organism evidence="11 12">
    <name type="scientific">Metabacillus indicus</name>
    <name type="common">Bacillus indicus</name>
    <dbReference type="NCBI Taxonomy" id="246786"/>
    <lineage>
        <taxon>Bacteria</taxon>
        <taxon>Bacillati</taxon>
        <taxon>Bacillota</taxon>
        <taxon>Bacilli</taxon>
        <taxon>Bacillales</taxon>
        <taxon>Bacillaceae</taxon>
        <taxon>Metabacillus</taxon>
    </lineage>
</organism>
<comment type="catalytic activity">
    <reaction evidence="1 9">
        <text>4-amino-5-aminomethyl-2-methylpyrimidine + H2O = 4-amino-5-hydroxymethyl-2-methylpyrimidine + NH4(+)</text>
        <dbReference type="Rhea" id="RHEA:31799"/>
        <dbReference type="ChEBI" id="CHEBI:15377"/>
        <dbReference type="ChEBI" id="CHEBI:16892"/>
        <dbReference type="ChEBI" id="CHEBI:28938"/>
        <dbReference type="ChEBI" id="CHEBI:63416"/>
        <dbReference type="EC" id="3.5.99.2"/>
    </reaction>
</comment>
<evidence type="ECO:0000256" key="4">
    <source>
        <dbReference type="ARBA" id="ARBA00011881"/>
    </source>
</evidence>
<dbReference type="RefSeq" id="WP_029282570.1">
    <property type="nucleotide sequence ID" value="NZ_CANLZQ010000008.1"/>
</dbReference>
<evidence type="ECO:0000313" key="11">
    <source>
        <dbReference type="EMBL" id="KEZ53491.1"/>
    </source>
</evidence>
<feature type="domain" description="Thiaminase-2/PQQC" evidence="10">
    <location>
        <begin position="11"/>
        <end position="213"/>
    </location>
</feature>
<comment type="function">
    <text evidence="9">Catalyzes an amino-pyrimidine hydrolysis reaction at the C5' of the pyrimidine moiety of thiamine compounds, a reaction that is part of a thiamine salvage pathway.</text>
</comment>
<comment type="subunit">
    <text evidence="4">Homotetramer.</text>
</comment>
<dbReference type="CDD" id="cd19364">
    <property type="entry name" value="TenA_C_BsTenA-like"/>
    <property type="match status" value="1"/>
</dbReference>
<evidence type="ECO:0000256" key="3">
    <source>
        <dbReference type="ARBA" id="ARBA00010264"/>
    </source>
</evidence>
<comment type="catalytic activity">
    <reaction evidence="8 9">
        <text>thiamine + H2O = 5-(2-hydroxyethyl)-4-methylthiazole + 4-amino-5-hydroxymethyl-2-methylpyrimidine + H(+)</text>
        <dbReference type="Rhea" id="RHEA:17509"/>
        <dbReference type="ChEBI" id="CHEBI:15377"/>
        <dbReference type="ChEBI" id="CHEBI:15378"/>
        <dbReference type="ChEBI" id="CHEBI:16892"/>
        <dbReference type="ChEBI" id="CHEBI:17957"/>
        <dbReference type="ChEBI" id="CHEBI:18385"/>
        <dbReference type="EC" id="3.5.99.2"/>
    </reaction>
</comment>
<dbReference type="AlphaFoldDB" id="A0A084H1M9"/>
<dbReference type="InterPro" id="IPR027574">
    <property type="entry name" value="Thiaminase_II"/>
</dbReference>
<dbReference type="PANTHER" id="PTHR43198:SF2">
    <property type="entry name" value="SI:CH1073-67J19.1-RELATED"/>
    <property type="match status" value="1"/>
</dbReference>
<dbReference type="NCBIfam" id="TIGR04306">
    <property type="entry name" value="salvage_TenA"/>
    <property type="match status" value="1"/>
</dbReference>
<sequence length="228" mass="26729">MQFSKECREYANEWWEGSFHHPFVKGIGDGTLSKEKFKFYVMQDSYYLTHFAKVQAFAGAVAPDLHTTFRMSVHSQGTYEAELSLHQQFSKMLGITEKERAEFKPAPTAYAYTSHMYRAVATGNLGEIIAALLPCYWLYYEVGERLKDCKPGDAVYEKWIETYHGDWFKELVLEQVNRFDELAEKASAHERVMMKEHFLISSMYEYRFWDMAENLEAWGRADSLQLQK</sequence>
<protein>
    <recommendedName>
        <fullName evidence="6 9">Aminopyrimidine aminohydrolase</fullName>
        <ecNumber evidence="5 9">3.5.99.2</ecNumber>
    </recommendedName>
</protein>
<evidence type="ECO:0000256" key="2">
    <source>
        <dbReference type="ARBA" id="ARBA00004948"/>
    </source>
</evidence>
<keyword evidence="7 9" id="KW-0784">Thiamine biosynthesis</keyword>
<dbReference type="Gene3D" id="1.20.910.10">
    <property type="entry name" value="Heme oxygenase-like"/>
    <property type="match status" value="1"/>
</dbReference>
<dbReference type="InterPro" id="IPR050967">
    <property type="entry name" value="Thiamine_Salvage_TenA"/>
</dbReference>
<evidence type="ECO:0000256" key="6">
    <source>
        <dbReference type="ARBA" id="ARBA00013647"/>
    </source>
</evidence>
<dbReference type="STRING" id="246786.GS18_0200400"/>
<dbReference type="GO" id="GO:0050334">
    <property type="term" value="F:thiaminase activity"/>
    <property type="evidence" value="ECO:0007669"/>
    <property type="project" value="UniProtKB-EC"/>
</dbReference>
<dbReference type="SUPFAM" id="SSF48613">
    <property type="entry name" value="Heme oxygenase-like"/>
    <property type="match status" value="1"/>
</dbReference>
<dbReference type="PANTHER" id="PTHR43198">
    <property type="entry name" value="BIFUNCTIONAL TH2 PROTEIN"/>
    <property type="match status" value="1"/>
</dbReference>
<dbReference type="GO" id="GO:0005829">
    <property type="term" value="C:cytosol"/>
    <property type="evidence" value="ECO:0007669"/>
    <property type="project" value="TreeGrafter"/>
</dbReference>
<evidence type="ECO:0000256" key="5">
    <source>
        <dbReference type="ARBA" id="ARBA00012684"/>
    </source>
</evidence>
<evidence type="ECO:0000259" key="10">
    <source>
        <dbReference type="Pfam" id="PF03070"/>
    </source>
</evidence>
<dbReference type="GO" id="GO:0009229">
    <property type="term" value="P:thiamine diphosphate biosynthetic process"/>
    <property type="evidence" value="ECO:0007669"/>
    <property type="project" value="UniProtKB-UniPathway"/>
</dbReference>
<dbReference type="EMBL" id="JNVC02000001">
    <property type="protein sequence ID" value="KEZ53491.1"/>
    <property type="molecule type" value="Genomic_DNA"/>
</dbReference>
<comment type="pathway">
    <text evidence="2 9">Cofactor biosynthesis; thiamine diphosphate biosynthesis.</text>
</comment>
<comment type="caution">
    <text evidence="11">The sequence shown here is derived from an EMBL/GenBank/DDBJ whole genome shotgun (WGS) entry which is preliminary data.</text>
</comment>
<evidence type="ECO:0000256" key="9">
    <source>
        <dbReference type="RuleBase" id="RU363093"/>
    </source>
</evidence>
<dbReference type="OrthoDB" id="34166at2"/>
<evidence type="ECO:0000256" key="1">
    <source>
        <dbReference type="ARBA" id="ARBA00001881"/>
    </source>
</evidence>
<dbReference type="Proteomes" id="UP000028549">
    <property type="component" value="Unassembled WGS sequence"/>
</dbReference>